<accession>A0AAN9YQ26</accession>
<evidence type="ECO:0000256" key="4">
    <source>
        <dbReference type="ARBA" id="ARBA00022840"/>
    </source>
</evidence>
<dbReference type="PANTHER" id="PTHR24221:SF288">
    <property type="entry name" value="P-LOOP CONTAINING NUCLEOSIDE TRIPHOSPHATE HYDROLASE PROTEIN"/>
    <property type="match status" value="1"/>
</dbReference>
<feature type="compositionally biased region" description="Polar residues" evidence="7">
    <location>
        <begin position="27"/>
        <end position="38"/>
    </location>
</feature>
<sequence>MSNHWGHYEEYSEKSYGISGFWKQPQPEHTATIASTTPRHPIEETGEGRQPDQQAGSDNNDKDKRKNNAEEISLWTIYSTIWPNIRPRERFFVVVGLCMCVVIAACVPTFSIVFANLLATLYQADYAEDAAAAAETRLASGRRWSLYLLLVATLGALATVLGHYLLDRAGQAWVDALKLRAFAAVLRQPRSWFCSGDCRRDQNPPYSNNSNNNFPLPPSPSPFPAPTDETHASRHPNRIVSACSLDRAADDVRQLVSAFGPPLLIAALVATSSIGWALCLSWRLTLVALASTSLLVAASAVHAKAAQRCAARCDDAAADTAGVAAGALAPLARVRVVRALVLERFFAKRHARSAARSFSVGVRGAVETAALFAVWQAAGWFMMAVTFWYAGVLLAGFHGSADAFSSSESQEGVGMAMMGVGDDTTTTTTPMMVAGRVLQVVNLLVLGLSTASNMLHSVPGVAAAKASAARLLYYAHLPVDEEQARVPDTAATCAVNADATTMAKDNAVDEMSGDGKERKGRYHAKMAMRMTTETVEKQYLVSPFPIRMNRLNFRYPSNPNVTVLRDITLRIDAGMSIAIVGPSGCGKSTLVSLLLGLYMPDSPAITASSPRSSGSSSSSSYSNIIKPPNPLTFAGTPTHDIDLNSLRTHLSYVPQAPVLFPCSVGSNILYGLPAGSALRSARNLTRAAIAAGIHDYVQGLPEGYHTKVAGDDGGGGVALSGGQAQRVCIARALARRPRLLVLDEPTSALDADAAGGVAAVLADLVRGRCGDGECARKEFCAFSSWCARHSRHGERDADGRDHGYDESDGDDDHSSGKVDTGRGGMAVGNARHKGPAIVVATHNRDLMKAADHVIVMDQGQVVELGGYEELLAKGGRFAELVRD</sequence>
<evidence type="ECO:0000313" key="11">
    <source>
        <dbReference type="EMBL" id="KAK7753066.1"/>
    </source>
</evidence>
<dbReference type="GO" id="GO:0140359">
    <property type="term" value="F:ABC-type transporter activity"/>
    <property type="evidence" value="ECO:0007669"/>
    <property type="project" value="InterPro"/>
</dbReference>
<reference evidence="11 12" key="1">
    <citation type="submission" date="2024-02" db="EMBL/GenBank/DDBJ databases">
        <title>De novo assembly and annotation of 12 fungi associated with fruit tree decline syndrome in Ontario, Canada.</title>
        <authorList>
            <person name="Sulman M."/>
            <person name="Ellouze W."/>
            <person name="Ilyukhin E."/>
        </authorList>
    </citation>
    <scope>NUCLEOTIDE SEQUENCE [LARGE SCALE GENOMIC DNA]</scope>
    <source>
        <strain evidence="11 12">M11/M66-122</strain>
    </source>
</reference>
<dbReference type="GO" id="GO:0016887">
    <property type="term" value="F:ATP hydrolysis activity"/>
    <property type="evidence" value="ECO:0007669"/>
    <property type="project" value="InterPro"/>
</dbReference>
<dbReference type="Gene3D" id="3.40.50.300">
    <property type="entry name" value="P-loop containing nucleotide triphosphate hydrolases"/>
    <property type="match status" value="2"/>
</dbReference>
<feature type="compositionally biased region" description="Pro residues" evidence="7">
    <location>
        <begin position="215"/>
        <end position="225"/>
    </location>
</feature>
<feature type="compositionally biased region" description="Low complexity" evidence="7">
    <location>
        <begin position="204"/>
        <end position="214"/>
    </location>
</feature>
<name>A0AAN9YQ26_9PEZI</name>
<dbReference type="SUPFAM" id="SSF90123">
    <property type="entry name" value="ABC transporter transmembrane region"/>
    <property type="match status" value="2"/>
</dbReference>
<feature type="compositionally biased region" description="Basic and acidic residues" evidence="7">
    <location>
        <begin position="793"/>
        <end position="805"/>
    </location>
</feature>
<protein>
    <submittedName>
        <fullName evidence="11">ATP-dependent permease</fullName>
    </submittedName>
</protein>
<dbReference type="AlphaFoldDB" id="A0AAN9YQ26"/>
<dbReference type="EMBL" id="JAKJXP020000032">
    <property type="protein sequence ID" value="KAK7753066.1"/>
    <property type="molecule type" value="Genomic_DNA"/>
</dbReference>
<dbReference type="PROSITE" id="PS00211">
    <property type="entry name" value="ABC_TRANSPORTER_1"/>
    <property type="match status" value="1"/>
</dbReference>
<evidence type="ECO:0000256" key="5">
    <source>
        <dbReference type="ARBA" id="ARBA00022989"/>
    </source>
</evidence>
<feature type="region of interest" description="Disordered" evidence="7">
    <location>
        <begin position="27"/>
        <end position="65"/>
    </location>
</feature>
<feature type="region of interest" description="Disordered" evidence="7">
    <location>
        <begin position="204"/>
        <end position="233"/>
    </location>
</feature>
<dbReference type="PROSITE" id="PS50893">
    <property type="entry name" value="ABC_TRANSPORTER_2"/>
    <property type="match status" value="1"/>
</dbReference>
<evidence type="ECO:0000256" key="1">
    <source>
        <dbReference type="ARBA" id="ARBA00004141"/>
    </source>
</evidence>
<dbReference type="PANTHER" id="PTHR24221">
    <property type="entry name" value="ATP-BINDING CASSETTE SUB-FAMILY B"/>
    <property type="match status" value="1"/>
</dbReference>
<dbReference type="InterPro" id="IPR036640">
    <property type="entry name" value="ABC1_TM_sf"/>
</dbReference>
<gene>
    <name evidence="11" type="primary">HST6_1</name>
    <name evidence="11" type="ORF">SLS62_005016</name>
</gene>
<keyword evidence="3" id="KW-0547">Nucleotide-binding</keyword>
<dbReference type="Pfam" id="PF00664">
    <property type="entry name" value="ABC_membrane"/>
    <property type="match status" value="2"/>
</dbReference>
<evidence type="ECO:0000256" key="2">
    <source>
        <dbReference type="ARBA" id="ARBA00022692"/>
    </source>
</evidence>
<dbReference type="InterPro" id="IPR017871">
    <property type="entry name" value="ABC_transporter-like_CS"/>
</dbReference>
<evidence type="ECO:0000313" key="12">
    <source>
        <dbReference type="Proteomes" id="UP001320420"/>
    </source>
</evidence>
<dbReference type="GO" id="GO:0016020">
    <property type="term" value="C:membrane"/>
    <property type="evidence" value="ECO:0007669"/>
    <property type="project" value="UniProtKB-SubCell"/>
</dbReference>
<dbReference type="InterPro" id="IPR011527">
    <property type="entry name" value="ABC1_TM_dom"/>
</dbReference>
<proteinExistence type="predicted"/>
<evidence type="ECO:0000259" key="10">
    <source>
        <dbReference type="PROSITE" id="PS50929"/>
    </source>
</evidence>
<evidence type="ECO:0000256" key="7">
    <source>
        <dbReference type="SAM" id="MobiDB-lite"/>
    </source>
</evidence>
<dbReference type="InterPro" id="IPR039421">
    <property type="entry name" value="Type_1_exporter"/>
</dbReference>
<dbReference type="InterPro" id="IPR003439">
    <property type="entry name" value="ABC_transporter-like_ATP-bd"/>
</dbReference>
<feature type="region of interest" description="Disordered" evidence="7">
    <location>
        <begin position="791"/>
        <end position="828"/>
    </location>
</feature>
<keyword evidence="2 8" id="KW-0812">Transmembrane</keyword>
<dbReference type="PROSITE" id="PS50929">
    <property type="entry name" value="ABC_TM1F"/>
    <property type="match status" value="1"/>
</dbReference>
<dbReference type="InterPro" id="IPR003593">
    <property type="entry name" value="AAA+_ATPase"/>
</dbReference>
<feature type="domain" description="ABC transmembrane type-1" evidence="10">
    <location>
        <begin position="94"/>
        <end position="463"/>
    </location>
</feature>
<evidence type="ECO:0000256" key="3">
    <source>
        <dbReference type="ARBA" id="ARBA00022741"/>
    </source>
</evidence>
<organism evidence="11 12">
    <name type="scientific">Diatrype stigma</name>
    <dbReference type="NCBI Taxonomy" id="117547"/>
    <lineage>
        <taxon>Eukaryota</taxon>
        <taxon>Fungi</taxon>
        <taxon>Dikarya</taxon>
        <taxon>Ascomycota</taxon>
        <taxon>Pezizomycotina</taxon>
        <taxon>Sordariomycetes</taxon>
        <taxon>Xylariomycetidae</taxon>
        <taxon>Xylariales</taxon>
        <taxon>Diatrypaceae</taxon>
        <taxon>Diatrype</taxon>
    </lineage>
</organism>
<dbReference type="Pfam" id="PF00005">
    <property type="entry name" value="ABC_tran"/>
    <property type="match status" value="1"/>
</dbReference>
<keyword evidence="5 8" id="KW-1133">Transmembrane helix</keyword>
<evidence type="ECO:0000259" key="9">
    <source>
        <dbReference type="PROSITE" id="PS50893"/>
    </source>
</evidence>
<keyword evidence="6 8" id="KW-0472">Membrane</keyword>
<feature type="compositionally biased region" description="Basic and acidic residues" evidence="7">
    <location>
        <begin position="40"/>
        <end position="50"/>
    </location>
</feature>
<dbReference type="SMART" id="SM00382">
    <property type="entry name" value="AAA"/>
    <property type="match status" value="1"/>
</dbReference>
<dbReference type="Proteomes" id="UP001320420">
    <property type="component" value="Unassembled WGS sequence"/>
</dbReference>
<feature type="domain" description="ABC transporter" evidence="9">
    <location>
        <begin position="546"/>
        <end position="883"/>
    </location>
</feature>
<feature type="transmembrane region" description="Helical" evidence="8">
    <location>
        <begin position="144"/>
        <end position="166"/>
    </location>
</feature>
<comment type="subcellular location">
    <subcellularLocation>
        <location evidence="1">Membrane</location>
        <topology evidence="1">Multi-pass membrane protein</topology>
    </subcellularLocation>
</comment>
<feature type="transmembrane region" description="Helical" evidence="8">
    <location>
        <begin position="91"/>
        <end position="124"/>
    </location>
</feature>
<feature type="transmembrane region" description="Helical" evidence="8">
    <location>
        <begin position="255"/>
        <end position="278"/>
    </location>
</feature>
<comment type="caution">
    <text evidence="11">The sequence shown here is derived from an EMBL/GenBank/DDBJ whole genome shotgun (WGS) entry which is preliminary data.</text>
</comment>
<dbReference type="Gene3D" id="1.20.1560.10">
    <property type="entry name" value="ABC transporter type 1, transmembrane domain"/>
    <property type="match status" value="1"/>
</dbReference>
<keyword evidence="12" id="KW-1185">Reference proteome</keyword>
<feature type="transmembrane region" description="Helical" evidence="8">
    <location>
        <begin position="377"/>
        <end position="397"/>
    </location>
</feature>
<dbReference type="InterPro" id="IPR027417">
    <property type="entry name" value="P-loop_NTPase"/>
</dbReference>
<dbReference type="SUPFAM" id="SSF52540">
    <property type="entry name" value="P-loop containing nucleoside triphosphate hydrolases"/>
    <property type="match status" value="2"/>
</dbReference>
<feature type="transmembrane region" description="Helical" evidence="8">
    <location>
        <begin position="284"/>
        <end position="303"/>
    </location>
</feature>
<keyword evidence="4" id="KW-0067">ATP-binding</keyword>
<dbReference type="GO" id="GO:0005524">
    <property type="term" value="F:ATP binding"/>
    <property type="evidence" value="ECO:0007669"/>
    <property type="project" value="UniProtKB-KW"/>
</dbReference>
<evidence type="ECO:0000256" key="6">
    <source>
        <dbReference type="ARBA" id="ARBA00023136"/>
    </source>
</evidence>
<evidence type="ECO:0000256" key="8">
    <source>
        <dbReference type="SAM" id="Phobius"/>
    </source>
</evidence>